<keyword evidence="5 8" id="KW-1133">Transmembrane helix</keyword>
<evidence type="ECO:0000256" key="6">
    <source>
        <dbReference type="ARBA" id="ARBA00023136"/>
    </source>
</evidence>
<dbReference type="GO" id="GO:0005789">
    <property type="term" value="C:endoplasmic reticulum membrane"/>
    <property type="evidence" value="ECO:0007669"/>
    <property type="project" value="UniProtKB-SubCell"/>
</dbReference>
<keyword evidence="3 8" id="KW-0812">Transmembrane</keyword>
<dbReference type="EMBL" id="CAKXYY010000026">
    <property type="protein sequence ID" value="CAH2355433.1"/>
    <property type="molecule type" value="Genomic_DNA"/>
</dbReference>
<comment type="subcellular location">
    <subcellularLocation>
        <location evidence="1">Endoplasmic reticulum membrane</location>
        <topology evidence="1">Multi-pass membrane protein</topology>
    </subcellularLocation>
</comment>
<evidence type="ECO:0000256" key="8">
    <source>
        <dbReference type="SAM" id="Phobius"/>
    </source>
</evidence>
<organism evidence="9 10">
    <name type="scientific">[Candida] railenensis</name>
    <dbReference type="NCBI Taxonomy" id="45579"/>
    <lineage>
        <taxon>Eukaryota</taxon>
        <taxon>Fungi</taxon>
        <taxon>Dikarya</taxon>
        <taxon>Ascomycota</taxon>
        <taxon>Saccharomycotina</taxon>
        <taxon>Pichiomycetes</taxon>
        <taxon>Debaryomycetaceae</taxon>
        <taxon>Kurtzmaniella</taxon>
    </lineage>
</organism>
<evidence type="ECO:0000256" key="3">
    <source>
        <dbReference type="ARBA" id="ARBA00022692"/>
    </source>
</evidence>
<keyword evidence="10" id="KW-1185">Reference proteome</keyword>
<feature type="region of interest" description="Disordered" evidence="7">
    <location>
        <begin position="1"/>
        <end position="44"/>
    </location>
</feature>
<dbReference type="OrthoDB" id="205546at2759"/>
<feature type="transmembrane region" description="Helical" evidence="8">
    <location>
        <begin position="286"/>
        <end position="305"/>
    </location>
</feature>
<feature type="transmembrane region" description="Helical" evidence="8">
    <location>
        <begin position="258"/>
        <end position="279"/>
    </location>
</feature>
<keyword evidence="4" id="KW-0256">Endoplasmic reticulum</keyword>
<evidence type="ECO:0000313" key="10">
    <source>
        <dbReference type="Proteomes" id="UP000837801"/>
    </source>
</evidence>
<keyword evidence="6 8" id="KW-0472">Membrane</keyword>
<proteinExistence type="inferred from homology"/>
<evidence type="ECO:0000256" key="2">
    <source>
        <dbReference type="ARBA" id="ARBA00007475"/>
    </source>
</evidence>
<dbReference type="InterPro" id="IPR025929">
    <property type="entry name" value="INSIG_fam"/>
</dbReference>
<dbReference type="Pfam" id="PF07281">
    <property type="entry name" value="INSIG"/>
    <property type="match status" value="1"/>
</dbReference>
<feature type="compositionally biased region" description="Polar residues" evidence="7">
    <location>
        <begin position="33"/>
        <end position="44"/>
    </location>
</feature>
<reference evidence="9" key="1">
    <citation type="submission" date="2022-03" db="EMBL/GenBank/DDBJ databases">
        <authorList>
            <person name="Legras J.-L."/>
            <person name="Devillers H."/>
            <person name="Grondin C."/>
        </authorList>
    </citation>
    <scope>NUCLEOTIDE SEQUENCE</scope>
    <source>
        <strain evidence="9">CLIB 1423</strain>
    </source>
</reference>
<evidence type="ECO:0000256" key="5">
    <source>
        <dbReference type="ARBA" id="ARBA00022989"/>
    </source>
</evidence>
<comment type="similarity">
    <text evidence="2">Belongs to the INSIG family.</text>
</comment>
<gene>
    <name evidence="9" type="ORF">CLIB1423_26S00694</name>
</gene>
<feature type="region of interest" description="Disordered" evidence="7">
    <location>
        <begin position="81"/>
        <end position="101"/>
    </location>
</feature>
<evidence type="ECO:0000256" key="4">
    <source>
        <dbReference type="ARBA" id="ARBA00022824"/>
    </source>
</evidence>
<comment type="caution">
    <text evidence="9">The sequence shown here is derived from an EMBL/GenBank/DDBJ whole genome shotgun (WGS) entry which is preliminary data.</text>
</comment>
<accession>A0A9P0QUV2</accession>
<dbReference type="PANTHER" id="PTHR15301:SF3">
    <property type="entry name" value="PROTEIN NSG1-RELATED"/>
    <property type="match status" value="1"/>
</dbReference>
<name>A0A9P0QUV2_9ASCO</name>
<evidence type="ECO:0000256" key="1">
    <source>
        <dbReference type="ARBA" id="ARBA00004477"/>
    </source>
</evidence>
<dbReference type="Proteomes" id="UP000837801">
    <property type="component" value="Unassembled WGS sequence"/>
</dbReference>
<evidence type="ECO:0000313" key="9">
    <source>
        <dbReference type="EMBL" id="CAH2355433.1"/>
    </source>
</evidence>
<dbReference type="GO" id="GO:0016126">
    <property type="term" value="P:sterol biosynthetic process"/>
    <property type="evidence" value="ECO:0007669"/>
    <property type="project" value="TreeGrafter"/>
</dbReference>
<sequence>MSAADLRKKALSGSAAENVRPSSPLPNMERDGPNSSISSGATTPTRMIKTDSVINLTKPSLYGIYNDNSLLNLSKDDFEDGGMYVTPPTSKQSEGEQSESGKASEFLSDYPILKLVGKLLVLTSACFAYNEITKNLHNSHLQSGLSIPNQPLLLANTLLTKFVHKLRPVSAASNNVTSTVSWIDSALALMIQGVAMGSIHPLVDQILPKTLSKRLMSSAPRSTSSSSSFPNLSTTGTDLIRSLITFLGLSYAVRKVQWTSALQVSILWSLLNPCLWLLLDGTISGFIASTIGAGVACICVYLQSYELIAIQGHDYENFAAIWLLVASFFFCGLIIFGKLGRALF</sequence>
<feature type="transmembrane region" description="Helical" evidence="8">
    <location>
        <begin position="317"/>
        <end position="336"/>
    </location>
</feature>
<protein>
    <submittedName>
        <fullName evidence="9">Protein Nsg2p</fullName>
    </submittedName>
</protein>
<dbReference type="AlphaFoldDB" id="A0A9P0QUV2"/>
<evidence type="ECO:0000256" key="7">
    <source>
        <dbReference type="SAM" id="MobiDB-lite"/>
    </source>
</evidence>
<dbReference type="PANTHER" id="PTHR15301">
    <property type="entry name" value="INSULIN-INDUCED GENE 1"/>
    <property type="match status" value="1"/>
</dbReference>